<proteinExistence type="predicted"/>
<gene>
    <name evidence="1" type="ORF">PHET_06640</name>
</gene>
<sequence>YPDFAQIIPWSPEILSVHDRTVFECTCGNQAYLPNLKSKFAWKGGQKIFKITKNRFVLANVDIQAPLKETTPPTYECTVQTDNVTLVKRFTVRLIYDNIPELQIIPDLDSIARSDRHYTFQCVIHGESNSHQETVPKLIIKDVLFLPGLIQTDLFDNISSNLTHIRVKSIRFAQITLECTYGKNPILRAVQRVYKTKDYGVLRSTPDLVIFSSTLVSTISPCSFEPGEDAANLQIRIVIEHYSGPDDQFLIDGETLHIKGSPANQIVEFRCNVVVGENDVVDYVIARTIYVDKINLTIYPDKREHHVLMDRRWNIRCAPDLSDINEVAHKSVVWTLTCEHMAFCHYNLRSSSLATATTLLTIQPGVYTATCFMPKFPKVPKISITITVHPFVQLRITPTKMYLQPRQKETYHCFATEDYLEKKYNGFIEMSFVRGEQTAHIKQNSLIQAYTDMHSVGMYCCTLKSRIMEIKRYFVIAVYEIPELVLVNKFVFGSPNNLHQKMWVKPEFFGPLPSRIMCSYNPGQPRIFRVQDRVSFEHVYQNMTICSIIQCAYVIGHFPMSYRYERVCLINKDEQMEFEFYGLKRPGNKLSVQLQGNIRCQFRSVYLREMVSPNLISIVRVKGPTYVIRQNDMYITEGKPEEDFHYKCQFSADNYTIAEEVKYIFSVDEPYIRVVGGMTLFPRARLYCLDNRGGRSYPMNDPSDKRPPVARFRRGGNWIKLGRNMQKSSFYCQHRTQKDYRRYFELRIIDRLFPVLFPTTPLRVITGASYVLCLNADPTGEVYSKSVMNIDDANVKSAPISFMGRGIGSYFELTNKINEEGEHTWIQFHYVSKTI</sequence>
<comment type="caution">
    <text evidence="1">The sequence shown here is derived from an EMBL/GenBank/DDBJ whole genome shotgun (WGS) entry which is preliminary data.</text>
</comment>
<feature type="non-terminal residue" evidence="1">
    <location>
        <position position="1"/>
    </location>
</feature>
<organism evidence="1 2">
    <name type="scientific">Paragonimus heterotremus</name>
    <dbReference type="NCBI Taxonomy" id="100268"/>
    <lineage>
        <taxon>Eukaryota</taxon>
        <taxon>Metazoa</taxon>
        <taxon>Spiralia</taxon>
        <taxon>Lophotrochozoa</taxon>
        <taxon>Platyhelminthes</taxon>
        <taxon>Trematoda</taxon>
        <taxon>Digenea</taxon>
        <taxon>Plagiorchiida</taxon>
        <taxon>Troglotremata</taxon>
        <taxon>Troglotrematidae</taxon>
        <taxon>Paragonimus</taxon>
    </lineage>
</organism>
<keyword evidence="2" id="KW-1185">Reference proteome</keyword>
<dbReference type="EMBL" id="LUCH01003587">
    <property type="protein sequence ID" value="KAF5399954.1"/>
    <property type="molecule type" value="Genomic_DNA"/>
</dbReference>
<name>A0A8J4WHH2_9TREM</name>
<accession>A0A8J4WHH2</accession>
<dbReference type="Proteomes" id="UP000748531">
    <property type="component" value="Unassembled WGS sequence"/>
</dbReference>
<dbReference type="AlphaFoldDB" id="A0A8J4WHH2"/>
<evidence type="ECO:0000313" key="1">
    <source>
        <dbReference type="EMBL" id="KAF5399954.1"/>
    </source>
</evidence>
<reference evidence="1" key="1">
    <citation type="submission" date="2019-05" db="EMBL/GenBank/DDBJ databases">
        <title>Annotation for the trematode Paragonimus heterotremus.</title>
        <authorList>
            <person name="Choi Y.-J."/>
        </authorList>
    </citation>
    <scope>NUCLEOTIDE SEQUENCE</scope>
    <source>
        <strain evidence="1">LC</strain>
    </source>
</reference>
<dbReference type="OrthoDB" id="6264473at2759"/>
<protein>
    <submittedName>
        <fullName evidence="1">Uncharacterized protein</fullName>
    </submittedName>
</protein>
<evidence type="ECO:0000313" key="2">
    <source>
        <dbReference type="Proteomes" id="UP000748531"/>
    </source>
</evidence>